<dbReference type="PANTHER" id="PTHR23257">
    <property type="entry name" value="SERINE-THREONINE PROTEIN KINASE"/>
    <property type="match status" value="1"/>
</dbReference>
<dbReference type="Proteomes" id="UP000016930">
    <property type="component" value="Unassembled WGS sequence"/>
</dbReference>
<dbReference type="PROSITE" id="PS00108">
    <property type="entry name" value="PROTEIN_KINASE_ST"/>
    <property type="match status" value="1"/>
</dbReference>
<organism evidence="2 3">
    <name type="scientific">Ceriporiopsis subvermispora (strain B)</name>
    <name type="common">White-rot fungus</name>
    <name type="synonym">Gelatoporia subvermispora</name>
    <dbReference type="NCBI Taxonomy" id="914234"/>
    <lineage>
        <taxon>Eukaryota</taxon>
        <taxon>Fungi</taxon>
        <taxon>Dikarya</taxon>
        <taxon>Basidiomycota</taxon>
        <taxon>Agaricomycotina</taxon>
        <taxon>Agaricomycetes</taxon>
        <taxon>Polyporales</taxon>
        <taxon>Gelatoporiaceae</taxon>
        <taxon>Gelatoporia</taxon>
    </lineage>
</organism>
<accession>M2QZI5</accession>
<dbReference type="AlphaFoldDB" id="M2QZI5"/>
<dbReference type="PROSITE" id="PS50011">
    <property type="entry name" value="PROTEIN_KINASE_DOM"/>
    <property type="match status" value="1"/>
</dbReference>
<gene>
    <name evidence="2" type="ORF">CERSUDRAFT_127117</name>
</gene>
<dbReference type="InterPro" id="IPR001245">
    <property type="entry name" value="Ser-Thr/Tyr_kinase_cat_dom"/>
</dbReference>
<dbReference type="HOGENOM" id="CLU_000288_7_18_1"/>
<dbReference type="InterPro" id="IPR011009">
    <property type="entry name" value="Kinase-like_dom_sf"/>
</dbReference>
<dbReference type="STRING" id="914234.M2QZI5"/>
<dbReference type="OrthoDB" id="346907at2759"/>
<dbReference type="GO" id="GO:0005524">
    <property type="term" value="F:ATP binding"/>
    <property type="evidence" value="ECO:0007669"/>
    <property type="project" value="InterPro"/>
</dbReference>
<dbReference type="InterPro" id="IPR050167">
    <property type="entry name" value="Ser_Thr_protein_kinase"/>
</dbReference>
<dbReference type="GO" id="GO:0005737">
    <property type="term" value="C:cytoplasm"/>
    <property type="evidence" value="ECO:0007669"/>
    <property type="project" value="TreeGrafter"/>
</dbReference>
<dbReference type="EMBL" id="KB445814">
    <property type="protein sequence ID" value="EMD31961.1"/>
    <property type="molecule type" value="Genomic_DNA"/>
</dbReference>
<name>M2QZI5_CERS8</name>
<sequence length="271" mass="30066">MPLGTVDKYLRGRRQANRVKLLQQVAQGLEYLHTLKIVHGDLKAKNIVIDGNGNARLIDFGIAVLATDIGPAFTSTTSSGTVHWAAQEVLNPAYIGNDKAKFTLRSDVHSLAMTMWEVFTGHVPFYEYLNIAAVIACITSNIRPRRPPEYLALCVGLNDTMWAIMEDAWGHDPTYRPKICVILDVLLTQDSQTDNYPATWPLQLSHSQYAIYCRVCPEPIIEREANAPYSPAGTILMYSVDISDTPSMGAVVSLQVQLVLQNTFAISCLRI</sequence>
<protein>
    <recommendedName>
        <fullName evidence="1">Protein kinase domain-containing protein</fullName>
    </recommendedName>
</protein>
<dbReference type="InterPro" id="IPR000719">
    <property type="entry name" value="Prot_kinase_dom"/>
</dbReference>
<dbReference type="SMART" id="SM00220">
    <property type="entry name" value="S_TKc"/>
    <property type="match status" value="1"/>
</dbReference>
<proteinExistence type="predicted"/>
<dbReference type="SUPFAM" id="SSF56112">
    <property type="entry name" value="Protein kinase-like (PK-like)"/>
    <property type="match status" value="1"/>
</dbReference>
<evidence type="ECO:0000259" key="1">
    <source>
        <dbReference type="PROSITE" id="PS50011"/>
    </source>
</evidence>
<reference evidence="2 3" key="1">
    <citation type="journal article" date="2012" name="Proc. Natl. Acad. Sci. U.S.A.">
        <title>Comparative genomics of Ceriporiopsis subvermispora and Phanerochaete chrysosporium provide insight into selective ligninolysis.</title>
        <authorList>
            <person name="Fernandez-Fueyo E."/>
            <person name="Ruiz-Duenas F.J."/>
            <person name="Ferreira P."/>
            <person name="Floudas D."/>
            <person name="Hibbett D.S."/>
            <person name="Canessa P."/>
            <person name="Larrondo L.F."/>
            <person name="James T.Y."/>
            <person name="Seelenfreund D."/>
            <person name="Lobos S."/>
            <person name="Polanco R."/>
            <person name="Tello M."/>
            <person name="Honda Y."/>
            <person name="Watanabe T."/>
            <person name="Watanabe T."/>
            <person name="Ryu J.S."/>
            <person name="Kubicek C.P."/>
            <person name="Schmoll M."/>
            <person name="Gaskell J."/>
            <person name="Hammel K.E."/>
            <person name="St John F.J."/>
            <person name="Vanden Wymelenberg A."/>
            <person name="Sabat G."/>
            <person name="Splinter BonDurant S."/>
            <person name="Syed K."/>
            <person name="Yadav J.S."/>
            <person name="Doddapaneni H."/>
            <person name="Subramanian V."/>
            <person name="Lavin J.L."/>
            <person name="Oguiza J.A."/>
            <person name="Perez G."/>
            <person name="Pisabarro A.G."/>
            <person name="Ramirez L."/>
            <person name="Santoyo F."/>
            <person name="Master E."/>
            <person name="Coutinho P.M."/>
            <person name="Henrissat B."/>
            <person name="Lombard V."/>
            <person name="Magnuson J.K."/>
            <person name="Kuees U."/>
            <person name="Hori C."/>
            <person name="Igarashi K."/>
            <person name="Samejima M."/>
            <person name="Held B.W."/>
            <person name="Barry K.W."/>
            <person name="LaButti K.M."/>
            <person name="Lapidus A."/>
            <person name="Lindquist E.A."/>
            <person name="Lucas S.M."/>
            <person name="Riley R."/>
            <person name="Salamov A.A."/>
            <person name="Hoffmeister D."/>
            <person name="Schwenk D."/>
            <person name="Hadar Y."/>
            <person name="Yarden O."/>
            <person name="de Vries R.P."/>
            <person name="Wiebenga A."/>
            <person name="Stenlid J."/>
            <person name="Eastwood D."/>
            <person name="Grigoriev I.V."/>
            <person name="Berka R.M."/>
            <person name="Blanchette R.A."/>
            <person name="Kersten P."/>
            <person name="Martinez A.T."/>
            <person name="Vicuna R."/>
            <person name="Cullen D."/>
        </authorList>
    </citation>
    <scope>NUCLEOTIDE SEQUENCE [LARGE SCALE GENOMIC DNA]</scope>
    <source>
        <strain evidence="2 3">B</strain>
    </source>
</reference>
<evidence type="ECO:0000313" key="2">
    <source>
        <dbReference type="EMBL" id="EMD31961.1"/>
    </source>
</evidence>
<evidence type="ECO:0000313" key="3">
    <source>
        <dbReference type="Proteomes" id="UP000016930"/>
    </source>
</evidence>
<dbReference type="GO" id="GO:0007165">
    <property type="term" value="P:signal transduction"/>
    <property type="evidence" value="ECO:0007669"/>
    <property type="project" value="TreeGrafter"/>
</dbReference>
<feature type="domain" description="Protein kinase" evidence="1">
    <location>
        <begin position="1"/>
        <end position="187"/>
    </location>
</feature>
<dbReference type="GO" id="GO:0004672">
    <property type="term" value="F:protein kinase activity"/>
    <property type="evidence" value="ECO:0007669"/>
    <property type="project" value="InterPro"/>
</dbReference>
<keyword evidence="3" id="KW-1185">Reference proteome</keyword>
<dbReference type="InterPro" id="IPR008271">
    <property type="entry name" value="Ser/Thr_kinase_AS"/>
</dbReference>
<dbReference type="Pfam" id="PF07714">
    <property type="entry name" value="PK_Tyr_Ser-Thr"/>
    <property type="match status" value="1"/>
</dbReference>
<dbReference type="Gene3D" id="1.10.510.10">
    <property type="entry name" value="Transferase(Phosphotransferase) domain 1"/>
    <property type="match status" value="1"/>
</dbReference>